<dbReference type="Proteomes" id="UP000030765">
    <property type="component" value="Unassembled WGS sequence"/>
</dbReference>
<proteinExistence type="predicted"/>
<accession>A0A084WHU4</accession>
<keyword evidence="3" id="KW-1185">Reference proteome</keyword>
<dbReference type="EnsemblMetazoa" id="ASIC017805-RA">
    <property type="protein sequence ID" value="ASIC017805-PA"/>
    <property type="gene ID" value="ASIC017805"/>
</dbReference>
<dbReference type="EMBL" id="ATLV01023888">
    <property type="status" value="NOT_ANNOTATED_CDS"/>
    <property type="molecule type" value="Genomic_DNA"/>
</dbReference>
<evidence type="ECO:0000313" key="1">
    <source>
        <dbReference type="EMBL" id="KFB49788.1"/>
    </source>
</evidence>
<reference evidence="2" key="2">
    <citation type="submission" date="2020-05" db="UniProtKB">
        <authorList>
            <consortium name="EnsemblMetazoa"/>
        </authorList>
    </citation>
    <scope>IDENTIFICATION</scope>
</reference>
<keyword evidence="1" id="KW-0670">Pyruvate</keyword>
<protein>
    <submittedName>
        <fullName evidence="1 2">Pyruvate/2-oxoglutarate dehydrogenase complex</fullName>
    </submittedName>
</protein>
<name>A0A084WHU4_ANOSI</name>
<gene>
    <name evidence="1" type="ORF">ZHAS_00017805</name>
</gene>
<evidence type="ECO:0000313" key="2">
    <source>
        <dbReference type="EnsemblMetazoa" id="ASIC017805-PA"/>
    </source>
</evidence>
<organism evidence="1">
    <name type="scientific">Anopheles sinensis</name>
    <name type="common">Mosquito</name>
    <dbReference type="NCBI Taxonomy" id="74873"/>
    <lineage>
        <taxon>Eukaryota</taxon>
        <taxon>Metazoa</taxon>
        <taxon>Ecdysozoa</taxon>
        <taxon>Arthropoda</taxon>
        <taxon>Hexapoda</taxon>
        <taxon>Insecta</taxon>
        <taxon>Pterygota</taxon>
        <taxon>Neoptera</taxon>
        <taxon>Endopterygota</taxon>
        <taxon>Diptera</taxon>
        <taxon>Nematocera</taxon>
        <taxon>Culicoidea</taxon>
        <taxon>Culicidae</taxon>
        <taxon>Anophelinae</taxon>
        <taxon>Anopheles</taxon>
    </lineage>
</organism>
<reference evidence="1 3" key="1">
    <citation type="journal article" date="2014" name="BMC Genomics">
        <title>Genome sequence of Anopheles sinensis provides insight into genetics basis of mosquito competence for malaria parasites.</title>
        <authorList>
            <person name="Zhou D."/>
            <person name="Zhang D."/>
            <person name="Ding G."/>
            <person name="Shi L."/>
            <person name="Hou Q."/>
            <person name="Ye Y."/>
            <person name="Xu Y."/>
            <person name="Zhou H."/>
            <person name="Xiong C."/>
            <person name="Li S."/>
            <person name="Yu J."/>
            <person name="Hong S."/>
            <person name="Yu X."/>
            <person name="Zou P."/>
            <person name="Chen C."/>
            <person name="Chang X."/>
            <person name="Wang W."/>
            <person name="Lv Y."/>
            <person name="Sun Y."/>
            <person name="Ma L."/>
            <person name="Shen B."/>
            <person name="Zhu C."/>
        </authorList>
    </citation>
    <scope>NUCLEOTIDE SEQUENCE [LARGE SCALE GENOMIC DNA]</scope>
</reference>
<evidence type="ECO:0000313" key="3">
    <source>
        <dbReference type="Proteomes" id="UP000030765"/>
    </source>
</evidence>
<dbReference type="VEuPathDB" id="VectorBase:ASIC017805"/>
<sequence>MSGIERRLLPYFQNEEEKEFVHNTCTFNCCSDYDINQYPSQTLRRDGFTEFVKCPLGPKGSIGFGGGFG</sequence>
<dbReference type="EMBL" id="KE525347">
    <property type="protein sequence ID" value="KFB49788.1"/>
    <property type="molecule type" value="Genomic_DNA"/>
</dbReference>
<dbReference type="AlphaFoldDB" id="A0A084WHU4"/>